<dbReference type="Proteomes" id="UP001201701">
    <property type="component" value="Unassembled WGS sequence"/>
</dbReference>
<evidence type="ECO:0000313" key="2">
    <source>
        <dbReference type="Proteomes" id="UP001201701"/>
    </source>
</evidence>
<sequence>MKSAFFAATTIIGVAVFGQAVRAAEPPYLDDRTDAAAIIRSLYNAISRHEYARAWDYFGDTKPAKDFDSFTKGYEGTETVEVLTGNAGSEGAAGSIYYTIPVAIRAVDKAGNGKVFAGCYTLRQVNAEVQAPPFNPIRIEKGALKLSDKEFGEALPESCGDSPPIPKKDAELDQAKRAFLASYGEACDPEGPAGRQIGDPTVYDIRYKSADDQPEKTARLFQFFCSMAAYNESSIFYFSDAEQSVNQLQFAVPDLDIRYENGNTEGKVEHVGIVGFRTVDRLINASYDENNHTIVSHDKWRGVGDASSDGTYLFRNGVFALVQYDVDASYDGEVNPETVIDYNTAP</sequence>
<reference evidence="1 2" key="1">
    <citation type="submission" date="2022-02" db="EMBL/GenBank/DDBJ databases">
        <title>Draft genome sequence of Mezorhizobium retamae strain IRAMC:0171 isolated from Retama raetam nodules.</title>
        <authorList>
            <person name="Bengaied R."/>
            <person name="Sbissi I."/>
            <person name="Huber K."/>
            <person name="Ghodbane F."/>
            <person name="Nouioui I."/>
            <person name="Tarhouni M."/>
            <person name="Gtari M."/>
        </authorList>
    </citation>
    <scope>NUCLEOTIDE SEQUENCE [LARGE SCALE GENOMIC DNA]</scope>
    <source>
        <strain evidence="1 2">IRAMC:0171</strain>
    </source>
</reference>
<comment type="caution">
    <text evidence="1">The sequence shown here is derived from an EMBL/GenBank/DDBJ whole genome shotgun (WGS) entry which is preliminary data.</text>
</comment>
<proteinExistence type="predicted"/>
<accession>A0ABS9QCW4</accession>
<dbReference type="RefSeq" id="WP_239364046.1">
    <property type="nucleotide sequence ID" value="NZ_JAKREW010000006.1"/>
</dbReference>
<protein>
    <submittedName>
        <fullName evidence="1">DUF1176 domain-containing protein</fullName>
    </submittedName>
</protein>
<keyword evidence="2" id="KW-1185">Reference proteome</keyword>
<name>A0ABS9QCW4_9HYPH</name>
<gene>
    <name evidence="1" type="ORF">L4923_09510</name>
</gene>
<organism evidence="1 2">
    <name type="scientific">Mesorhizobium retamae</name>
    <dbReference type="NCBI Taxonomy" id="2912854"/>
    <lineage>
        <taxon>Bacteria</taxon>
        <taxon>Pseudomonadati</taxon>
        <taxon>Pseudomonadota</taxon>
        <taxon>Alphaproteobacteria</taxon>
        <taxon>Hyphomicrobiales</taxon>
        <taxon>Phyllobacteriaceae</taxon>
        <taxon>Mesorhizobium</taxon>
    </lineage>
</organism>
<dbReference type="EMBL" id="JAKREW010000006">
    <property type="protein sequence ID" value="MCG7505256.1"/>
    <property type="molecule type" value="Genomic_DNA"/>
</dbReference>
<evidence type="ECO:0000313" key="1">
    <source>
        <dbReference type="EMBL" id="MCG7505256.1"/>
    </source>
</evidence>